<evidence type="ECO:0000256" key="3">
    <source>
        <dbReference type="ARBA" id="ARBA00009184"/>
    </source>
</evidence>
<evidence type="ECO:0000256" key="9">
    <source>
        <dbReference type="ARBA" id="ARBA00022842"/>
    </source>
</evidence>
<dbReference type="NCBIfam" id="TIGR00338">
    <property type="entry name" value="serB"/>
    <property type="match status" value="1"/>
</dbReference>
<dbReference type="GO" id="GO:0005737">
    <property type="term" value="C:cytoplasm"/>
    <property type="evidence" value="ECO:0007669"/>
    <property type="project" value="TreeGrafter"/>
</dbReference>
<comment type="pathway">
    <text evidence="2">Amino-acid biosynthesis; L-serine biosynthesis; L-serine from 3-phospho-D-glycerate: step 3/3.</text>
</comment>
<evidence type="ECO:0000256" key="8">
    <source>
        <dbReference type="ARBA" id="ARBA00022801"/>
    </source>
</evidence>
<name>A0A9D4S749_DREPO</name>
<dbReference type="PANTHER" id="PTHR43344:SF2">
    <property type="entry name" value="PHOSPHOSERINE PHOSPHATASE"/>
    <property type="match status" value="1"/>
</dbReference>
<keyword evidence="14" id="KW-1185">Reference proteome</keyword>
<evidence type="ECO:0000256" key="4">
    <source>
        <dbReference type="ARBA" id="ARBA00012640"/>
    </source>
</evidence>
<evidence type="ECO:0000256" key="5">
    <source>
        <dbReference type="ARBA" id="ARBA00015196"/>
    </source>
</evidence>
<comment type="cofactor">
    <cofactor evidence="1">
        <name>Mg(2+)</name>
        <dbReference type="ChEBI" id="CHEBI:18420"/>
    </cofactor>
</comment>
<evidence type="ECO:0000256" key="1">
    <source>
        <dbReference type="ARBA" id="ARBA00001946"/>
    </source>
</evidence>
<proteinExistence type="inferred from homology"/>
<dbReference type="EC" id="3.1.3.3" evidence="4"/>
<dbReference type="PANTHER" id="PTHR43344">
    <property type="entry name" value="PHOSPHOSERINE PHOSPHATASE"/>
    <property type="match status" value="1"/>
</dbReference>
<evidence type="ECO:0000256" key="11">
    <source>
        <dbReference type="ARBA" id="ARBA00031693"/>
    </source>
</evidence>
<dbReference type="Pfam" id="PF00702">
    <property type="entry name" value="Hydrolase"/>
    <property type="match status" value="1"/>
</dbReference>
<comment type="similarity">
    <text evidence="3">Belongs to the HAD-like hydrolase superfamily. SerB family.</text>
</comment>
<comment type="caution">
    <text evidence="13">The sequence shown here is derived from an EMBL/GenBank/DDBJ whole genome shotgun (WGS) entry which is preliminary data.</text>
</comment>
<reference evidence="13" key="2">
    <citation type="submission" date="2020-11" db="EMBL/GenBank/DDBJ databases">
        <authorList>
            <person name="McCartney M.A."/>
            <person name="Auch B."/>
            <person name="Kono T."/>
            <person name="Mallez S."/>
            <person name="Becker A."/>
            <person name="Gohl D.M."/>
            <person name="Silverstein K.A.T."/>
            <person name="Koren S."/>
            <person name="Bechman K.B."/>
            <person name="Herman A."/>
            <person name="Abrahante J.E."/>
            <person name="Garbe J."/>
        </authorList>
    </citation>
    <scope>NUCLEOTIDE SEQUENCE</scope>
    <source>
        <strain evidence="13">Duluth1</strain>
        <tissue evidence="13">Whole animal</tissue>
    </source>
</reference>
<dbReference type="CDD" id="cd04309">
    <property type="entry name" value="HAD_PSP_eu"/>
    <property type="match status" value="1"/>
</dbReference>
<feature type="active site" description="Nucleophile" evidence="12">
    <location>
        <position position="20"/>
    </location>
</feature>
<keyword evidence="9" id="KW-0460">Magnesium</keyword>
<dbReference type="AlphaFoldDB" id="A0A9D4S749"/>
<dbReference type="NCBIfam" id="TIGR01488">
    <property type="entry name" value="HAD-SF-IB"/>
    <property type="match status" value="1"/>
</dbReference>
<dbReference type="InterPro" id="IPR036412">
    <property type="entry name" value="HAD-like_sf"/>
</dbReference>
<accession>A0A9D4S749</accession>
<dbReference type="Gene3D" id="3.40.50.1000">
    <property type="entry name" value="HAD superfamily/HAD-like"/>
    <property type="match status" value="1"/>
</dbReference>
<keyword evidence="7" id="KW-0479">Metal-binding</keyword>
<feature type="active site" description="Proton donor" evidence="12">
    <location>
        <position position="22"/>
    </location>
</feature>
<evidence type="ECO:0000256" key="7">
    <source>
        <dbReference type="ARBA" id="ARBA00022723"/>
    </source>
</evidence>
<keyword evidence="6" id="KW-0028">Amino-acid biosynthesis</keyword>
<dbReference type="SUPFAM" id="SSF56784">
    <property type="entry name" value="HAD-like"/>
    <property type="match status" value="1"/>
</dbReference>
<gene>
    <name evidence="13" type="ORF">DPMN_016362</name>
</gene>
<protein>
    <recommendedName>
        <fullName evidence="5">Phosphoserine phosphatase</fullName>
        <ecNumber evidence="4">3.1.3.3</ecNumber>
    </recommendedName>
    <alternativeName>
        <fullName evidence="11">O-phosphoserine phosphohydrolase</fullName>
    </alternativeName>
</protein>
<dbReference type="InterPro" id="IPR050582">
    <property type="entry name" value="HAD-like_SerB"/>
</dbReference>
<dbReference type="GO" id="GO:0006564">
    <property type="term" value="P:L-serine biosynthetic process"/>
    <property type="evidence" value="ECO:0007669"/>
    <property type="project" value="UniProtKB-KW"/>
</dbReference>
<dbReference type="InterPro" id="IPR004469">
    <property type="entry name" value="PSP"/>
</dbReference>
<keyword evidence="8" id="KW-0378">Hydrolase</keyword>
<evidence type="ECO:0000256" key="6">
    <source>
        <dbReference type="ARBA" id="ARBA00022605"/>
    </source>
</evidence>
<dbReference type="GO" id="GO:0000287">
    <property type="term" value="F:magnesium ion binding"/>
    <property type="evidence" value="ECO:0007669"/>
    <property type="project" value="TreeGrafter"/>
</dbReference>
<reference evidence="13" key="1">
    <citation type="journal article" date="2019" name="bioRxiv">
        <title>The Genome of the Zebra Mussel, Dreissena polymorpha: A Resource for Invasive Species Research.</title>
        <authorList>
            <person name="McCartney M.A."/>
            <person name="Auch B."/>
            <person name="Kono T."/>
            <person name="Mallez S."/>
            <person name="Zhang Y."/>
            <person name="Obille A."/>
            <person name="Becker A."/>
            <person name="Abrahante J.E."/>
            <person name="Garbe J."/>
            <person name="Badalamenti J.P."/>
            <person name="Herman A."/>
            <person name="Mangelson H."/>
            <person name="Liachko I."/>
            <person name="Sullivan S."/>
            <person name="Sone E.D."/>
            <person name="Koren S."/>
            <person name="Silverstein K.A.T."/>
            <person name="Beckman K.B."/>
            <person name="Gohl D.M."/>
        </authorList>
    </citation>
    <scope>NUCLEOTIDE SEQUENCE</scope>
    <source>
        <strain evidence="13">Duluth1</strain>
        <tissue evidence="13">Whole animal</tissue>
    </source>
</reference>
<keyword evidence="10" id="KW-0718">Serine biosynthesis</keyword>
<evidence type="ECO:0000313" key="14">
    <source>
        <dbReference type="Proteomes" id="UP000828390"/>
    </source>
</evidence>
<sequence length="225" mass="25162">MSTLEECKQIWRKADTVCFDVDSTLLKDEGLDELAEFCGVGAQVREWTNKAMGGSMRFRTALESRLQIIKPTHQQLTQFIMQHPIHFSEGVKDLVALLQSHGTKIYLVSGGFRTLIEPAAQLLNIPRENIFANRLKFFYNGEYAGFDTDQPTSDSGGKQLVAKQLKEHSSNLVFIGDGMTDMEACPPADCFIGYGGNVVREAVLKKAAWFVTDFKELISELQETS</sequence>
<organism evidence="13 14">
    <name type="scientific">Dreissena polymorpha</name>
    <name type="common">Zebra mussel</name>
    <name type="synonym">Mytilus polymorpha</name>
    <dbReference type="NCBI Taxonomy" id="45954"/>
    <lineage>
        <taxon>Eukaryota</taxon>
        <taxon>Metazoa</taxon>
        <taxon>Spiralia</taxon>
        <taxon>Lophotrochozoa</taxon>
        <taxon>Mollusca</taxon>
        <taxon>Bivalvia</taxon>
        <taxon>Autobranchia</taxon>
        <taxon>Heteroconchia</taxon>
        <taxon>Euheterodonta</taxon>
        <taxon>Imparidentia</taxon>
        <taxon>Neoheterodontei</taxon>
        <taxon>Myida</taxon>
        <taxon>Dreissenoidea</taxon>
        <taxon>Dreissenidae</taxon>
        <taxon>Dreissena</taxon>
    </lineage>
</organism>
<evidence type="ECO:0000256" key="10">
    <source>
        <dbReference type="ARBA" id="ARBA00023299"/>
    </source>
</evidence>
<dbReference type="GO" id="GO:0036424">
    <property type="term" value="F:L-phosphoserine phosphatase activity"/>
    <property type="evidence" value="ECO:0007669"/>
    <property type="project" value="InterPro"/>
</dbReference>
<dbReference type="InterPro" id="IPR023214">
    <property type="entry name" value="HAD_sf"/>
</dbReference>
<evidence type="ECO:0000313" key="13">
    <source>
        <dbReference type="EMBL" id="KAH3892247.1"/>
    </source>
</evidence>
<dbReference type="EMBL" id="JAIWYP010000001">
    <property type="protein sequence ID" value="KAH3892247.1"/>
    <property type="molecule type" value="Genomic_DNA"/>
</dbReference>
<dbReference type="FunFam" id="3.40.50.1000:FF:000077">
    <property type="entry name" value="Phosphoserine phosphatase, chloroplastic"/>
    <property type="match status" value="1"/>
</dbReference>
<dbReference type="Proteomes" id="UP000828390">
    <property type="component" value="Unassembled WGS sequence"/>
</dbReference>
<evidence type="ECO:0000256" key="2">
    <source>
        <dbReference type="ARBA" id="ARBA00005135"/>
    </source>
</evidence>
<dbReference type="Gene3D" id="1.10.150.210">
    <property type="entry name" value="Phosphoserine phosphatase, domain 2"/>
    <property type="match status" value="1"/>
</dbReference>
<evidence type="ECO:0000256" key="12">
    <source>
        <dbReference type="PIRSR" id="PIRSR604469-1"/>
    </source>
</evidence>